<feature type="compositionally biased region" description="Basic and acidic residues" evidence="1">
    <location>
        <begin position="1"/>
        <end position="13"/>
    </location>
</feature>
<accession>A0ABQ7LT69</accession>
<evidence type="ECO:0000313" key="3">
    <source>
        <dbReference type="Proteomes" id="UP000823674"/>
    </source>
</evidence>
<feature type="region of interest" description="Disordered" evidence="1">
    <location>
        <begin position="1"/>
        <end position="20"/>
    </location>
</feature>
<organism evidence="2 3">
    <name type="scientific">Brassica rapa subsp. trilocularis</name>
    <dbReference type="NCBI Taxonomy" id="1813537"/>
    <lineage>
        <taxon>Eukaryota</taxon>
        <taxon>Viridiplantae</taxon>
        <taxon>Streptophyta</taxon>
        <taxon>Embryophyta</taxon>
        <taxon>Tracheophyta</taxon>
        <taxon>Spermatophyta</taxon>
        <taxon>Magnoliopsida</taxon>
        <taxon>eudicotyledons</taxon>
        <taxon>Gunneridae</taxon>
        <taxon>Pentapetalae</taxon>
        <taxon>rosids</taxon>
        <taxon>malvids</taxon>
        <taxon>Brassicales</taxon>
        <taxon>Brassicaceae</taxon>
        <taxon>Brassiceae</taxon>
        <taxon>Brassica</taxon>
    </lineage>
</organism>
<dbReference type="Proteomes" id="UP000823674">
    <property type="component" value="Chromosome A08"/>
</dbReference>
<dbReference type="EMBL" id="JADBGQ010000007">
    <property type="protein sequence ID" value="KAG5389762.1"/>
    <property type="molecule type" value="Genomic_DNA"/>
</dbReference>
<evidence type="ECO:0000256" key="1">
    <source>
        <dbReference type="SAM" id="MobiDB-lite"/>
    </source>
</evidence>
<keyword evidence="3" id="KW-1185">Reference proteome</keyword>
<gene>
    <name evidence="2" type="primary">A08p024200.1_BraROA</name>
    <name evidence="2" type="ORF">IGI04_031303</name>
</gene>
<sequence>MIRRGDALAEERKRRQSSTMVEVLPPDNLDGFSHHCDELHSHLRAKLPFLLSHYSFCFIPTFIWRGCGLPFACEAQVRP</sequence>
<reference evidence="2 3" key="1">
    <citation type="submission" date="2021-03" db="EMBL/GenBank/DDBJ databases">
        <authorList>
            <person name="King G.J."/>
            <person name="Bancroft I."/>
            <person name="Baten A."/>
            <person name="Bloomfield J."/>
            <person name="Borpatragohain P."/>
            <person name="He Z."/>
            <person name="Irish N."/>
            <person name="Irwin J."/>
            <person name="Liu K."/>
            <person name="Mauleon R.P."/>
            <person name="Moore J."/>
            <person name="Morris R."/>
            <person name="Ostergaard L."/>
            <person name="Wang B."/>
            <person name="Wells R."/>
        </authorList>
    </citation>
    <scope>NUCLEOTIDE SEQUENCE [LARGE SCALE GENOMIC DNA]</scope>
    <source>
        <strain evidence="2">R-o-18</strain>
        <tissue evidence="2">Leaf</tissue>
    </source>
</reference>
<name>A0ABQ7LT69_BRACM</name>
<evidence type="ECO:0000313" key="2">
    <source>
        <dbReference type="EMBL" id="KAG5389762.1"/>
    </source>
</evidence>
<proteinExistence type="predicted"/>
<comment type="caution">
    <text evidence="2">The sequence shown here is derived from an EMBL/GenBank/DDBJ whole genome shotgun (WGS) entry which is preliminary data.</text>
</comment>
<protein>
    <submittedName>
        <fullName evidence="2">Uncharacterized protein</fullName>
    </submittedName>
</protein>